<comment type="caution">
    <text evidence="3">The sequence shown here is derived from an EMBL/GenBank/DDBJ whole genome shotgun (WGS) entry which is preliminary data.</text>
</comment>
<dbReference type="PANTHER" id="PTHR43283">
    <property type="entry name" value="BETA-LACTAMASE-RELATED"/>
    <property type="match status" value="1"/>
</dbReference>
<keyword evidence="4" id="KW-1185">Reference proteome</keyword>
<evidence type="ECO:0000313" key="3">
    <source>
        <dbReference type="EMBL" id="NMH76008.1"/>
    </source>
</evidence>
<evidence type="ECO:0000256" key="1">
    <source>
        <dbReference type="SAM" id="MobiDB-lite"/>
    </source>
</evidence>
<dbReference type="PANTHER" id="PTHR43283:SF7">
    <property type="entry name" value="BETA-LACTAMASE-RELATED DOMAIN-CONTAINING PROTEIN"/>
    <property type="match status" value="1"/>
</dbReference>
<feature type="domain" description="Beta-lactamase-related" evidence="2">
    <location>
        <begin position="29"/>
        <end position="246"/>
    </location>
</feature>
<dbReference type="InterPro" id="IPR012338">
    <property type="entry name" value="Beta-lactam/transpept-like"/>
</dbReference>
<proteinExistence type="predicted"/>
<dbReference type="InterPro" id="IPR050789">
    <property type="entry name" value="Diverse_Enzym_Activities"/>
</dbReference>
<dbReference type="Gene3D" id="3.40.710.10">
    <property type="entry name" value="DD-peptidase/beta-lactamase superfamily"/>
    <property type="match status" value="1"/>
</dbReference>
<dbReference type="GO" id="GO:0016787">
    <property type="term" value="F:hydrolase activity"/>
    <property type="evidence" value="ECO:0007669"/>
    <property type="project" value="UniProtKB-KW"/>
</dbReference>
<name>A0ABX1R6I6_9PSEU</name>
<accession>A0ABX1R6I6</accession>
<dbReference type="InterPro" id="IPR001466">
    <property type="entry name" value="Beta-lactam-related"/>
</dbReference>
<dbReference type="SUPFAM" id="SSF56601">
    <property type="entry name" value="beta-lactamase/transpeptidase-like"/>
    <property type="match status" value="1"/>
</dbReference>
<reference evidence="3 4" key="1">
    <citation type="submission" date="2020-04" db="EMBL/GenBank/DDBJ databases">
        <authorList>
            <person name="Klaysubun C."/>
            <person name="Duangmal K."/>
            <person name="Lipun K."/>
        </authorList>
    </citation>
    <scope>NUCLEOTIDE SEQUENCE [LARGE SCALE GENOMIC DNA]</scope>
    <source>
        <strain evidence="3 4">JCM 11839</strain>
    </source>
</reference>
<keyword evidence="3" id="KW-0378">Hydrolase</keyword>
<protein>
    <submittedName>
        <fullName evidence="3">Serine hydrolase</fullName>
    </submittedName>
</protein>
<dbReference type="EMBL" id="JAAXKY010000004">
    <property type="protein sequence ID" value="NMH76008.1"/>
    <property type="molecule type" value="Genomic_DNA"/>
</dbReference>
<sequence>MAARRRLPPGPAPRAAPRRGAGPSHDHRRPSRADIRLLDLLGLQSGLSTGRREDGSDEMLTDADDYFAPYFRPVSVAAMVSGVGSAWSAGKTFSYKSIDHLAVSLALRETVGADVHAVLSATVLPALGLRHSVLETDAEGVPLLCGAWYTTPGDLARIGALLLGRGELGGRRVLPEAWIDTMLTESDASCAGPTEGPSALRHPYGASVWLNRDGHVPAAPREMSYALGSLGQAVFVLPEHDLVIARTGLEPTPDHGALITAVLTALPLCEVSR</sequence>
<organism evidence="3 4">
    <name type="scientific">Pseudonocardia xinjiangensis</name>
    <dbReference type="NCBI Taxonomy" id="75289"/>
    <lineage>
        <taxon>Bacteria</taxon>
        <taxon>Bacillati</taxon>
        <taxon>Actinomycetota</taxon>
        <taxon>Actinomycetes</taxon>
        <taxon>Pseudonocardiales</taxon>
        <taxon>Pseudonocardiaceae</taxon>
        <taxon>Pseudonocardia</taxon>
    </lineage>
</organism>
<evidence type="ECO:0000313" key="4">
    <source>
        <dbReference type="Proteomes" id="UP001296706"/>
    </source>
</evidence>
<evidence type="ECO:0000259" key="2">
    <source>
        <dbReference type="Pfam" id="PF00144"/>
    </source>
</evidence>
<feature type="region of interest" description="Disordered" evidence="1">
    <location>
        <begin position="1"/>
        <end position="30"/>
    </location>
</feature>
<dbReference type="Proteomes" id="UP001296706">
    <property type="component" value="Unassembled WGS sequence"/>
</dbReference>
<gene>
    <name evidence="3" type="ORF">HF577_02640</name>
</gene>
<dbReference type="Pfam" id="PF00144">
    <property type="entry name" value="Beta-lactamase"/>
    <property type="match status" value="1"/>
</dbReference>